<dbReference type="Gene3D" id="3.40.50.1820">
    <property type="entry name" value="alpha/beta hydrolase"/>
    <property type="match status" value="1"/>
</dbReference>
<dbReference type="EMBL" id="PVTX01000002">
    <property type="protein sequence ID" value="PRZ08585.1"/>
    <property type="molecule type" value="Genomic_DNA"/>
</dbReference>
<accession>A0ABX5EIZ4</accession>
<reference evidence="1 2" key="1">
    <citation type="submission" date="2018-03" db="EMBL/GenBank/DDBJ databases">
        <title>Comparative analysis of microorganisms from saline springs in Andes Mountain Range, Colombia.</title>
        <authorList>
            <person name="Rubin E."/>
        </authorList>
    </citation>
    <scope>NUCLEOTIDE SEQUENCE [LARGE SCALE GENOMIC DNA]</scope>
    <source>
        <strain evidence="1 2">CG 23</strain>
    </source>
</reference>
<dbReference type="InterPro" id="IPR029058">
    <property type="entry name" value="AB_hydrolase_fold"/>
</dbReference>
<gene>
    <name evidence="1" type="ORF">BCL65_102127</name>
</gene>
<organism evidence="1 2">
    <name type="scientific">Isoptericola halotolerans</name>
    <dbReference type="NCBI Taxonomy" id="300560"/>
    <lineage>
        <taxon>Bacteria</taxon>
        <taxon>Bacillati</taxon>
        <taxon>Actinomycetota</taxon>
        <taxon>Actinomycetes</taxon>
        <taxon>Micrococcales</taxon>
        <taxon>Promicromonosporaceae</taxon>
        <taxon>Isoptericola</taxon>
    </lineage>
</organism>
<sequence length="529" mass="55537">MVRVRAQVEGRERTVPLLWWGDESRMPAEGVAGVLARQMVPEEAAGALAELLGQVRGEPPSRALTERLLREAADSHVVLGESPETWSPLGSTELPSRGALQPIQDVLHRTGDLWFDAESHDGWLWTRLLDTETTRSGVTIYAPDAFVAVLPPGTTGVTLDLTEDADPDGPFVQEAVEVAMRRGWDGPWVDDGDVAVAWRTYVGTGTAVTDGDATVHPGDARVDVPLSVGGRAGYLVGRLLRRRSGSTFTGSRDPSRSARLARHRRALPHVAAATPELADAGPHDRAVVVVHGTMSCAIPLAETVLDVVGAAGVDVPVLRFEHDTWLPIWESVDELVAGVRALGAASVLLVGHSRGGLVARDAGILLAADGVTVRTLTLGAPFGGTPVIDVTERGRRGLAAGLAALRSTSGPVVDVLTRAVLRELRSQLPEGIRDMHARSSCLGRLRATPGPPFVAAAGSVAPDGVGGDSWGAFPGFFRGLFDGANDRVVAVASATAGRDVTALHVRCDHSSYAGEPAVRAEIAALLAGL</sequence>
<dbReference type="SUPFAM" id="SSF53474">
    <property type="entry name" value="alpha/beta-Hydrolases"/>
    <property type="match status" value="1"/>
</dbReference>
<name>A0ABX5EIZ4_9MICO</name>
<evidence type="ECO:0008006" key="3">
    <source>
        <dbReference type="Google" id="ProtNLM"/>
    </source>
</evidence>
<comment type="caution">
    <text evidence="1">The sequence shown here is derived from an EMBL/GenBank/DDBJ whole genome shotgun (WGS) entry which is preliminary data.</text>
</comment>
<dbReference type="Proteomes" id="UP000239895">
    <property type="component" value="Unassembled WGS sequence"/>
</dbReference>
<dbReference type="RefSeq" id="WP_106265442.1">
    <property type="nucleotide sequence ID" value="NZ_PVTX01000002.1"/>
</dbReference>
<evidence type="ECO:0000313" key="1">
    <source>
        <dbReference type="EMBL" id="PRZ08585.1"/>
    </source>
</evidence>
<proteinExistence type="predicted"/>
<evidence type="ECO:0000313" key="2">
    <source>
        <dbReference type="Proteomes" id="UP000239895"/>
    </source>
</evidence>
<keyword evidence="2" id="KW-1185">Reference proteome</keyword>
<protein>
    <recommendedName>
        <fullName evidence="3">Alpha/beta hydrolase family protein</fullName>
    </recommendedName>
</protein>